<keyword evidence="9" id="KW-1185">Reference proteome</keyword>
<dbReference type="AlphaFoldDB" id="A0A1L9RCZ0"/>
<dbReference type="Proteomes" id="UP000184383">
    <property type="component" value="Unassembled WGS sequence"/>
</dbReference>
<gene>
    <name evidence="8" type="ORF">ASPWEDRAFT_115016</name>
</gene>
<feature type="transmembrane region" description="Helical" evidence="6">
    <location>
        <begin position="340"/>
        <end position="359"/>
    </location>
</feature>
<dbReference type="InterPro" id="IPR013057">
    <property type="entry name" value="AA_transpt_TM"/>
</dbReference>
<evidence type="ECO:0000256" key="2">
    <source>
        <dbReference type="ARBA" id="ARBA00008066"/>
    </source>
</evidence>
<evidence type="ECO:0000256" key="1">
    <source>
        <dbReference type="ARBA" id="ARBA00004141"/>
    </source>
</evidence>
<comment type="subcellular location">
    <subcellularLocation>
        <location evidence="1">Membrane</location>
        <topology evidence="1">Multi-pass membrane protein</topology>
    </subcellularLocation>
</comment>
<dbReference type="PANTHER" id="PTHR22950">
    <property type="entry name" value="AMINO ACID TRANSPORTER"/>
    <property type="match status" value="1"/>
</dbReference>
<feature type="transmembrane region" description="Helical" evidence="6">
    <location>
        <begin position="371"/>
        <end position="392"/>
    </location>
</feature>
<feature type="transmembrane region" description="Helical" evidence="6">
    <location>
        <begin position="180"/>
        <end position="204"/>
    </location>
</feature>
<dbReference type="OrthoDB" id="294730at2759"/>
<feature type="transmembrane region" description="Helical" evidence="6">
    <location>
        <begin position="298"/>
        <end position="319"/>
    </location>
</feature>
<feature type="transmembrane region" description="Helical" evidence="6">
    <location>
        <begin position="152"/>
        <end position="173"/>
    </location>
</feature>
<dbReference type="STRING" id="1073089.A0A1L9RCZ0"/>
<dbReference type="VEuPathDB" id="FungiDB:ASPWEDRAFT_115016"/>
<dbReference type="GO" id="GO:0015179">
    <property type="term" value="F:L-amino acid transmembrane transporter activity"/>
    <property type="evidence" value="ECO:0007669"/>
    <property type="project" value="TreeGrafter"/>
</dbReference>
<keyword evidence="4 6" id="KW-1133">Transmembrane helix</keyword>
<evidence type="ECO:0000256" key="6">
    <source>
        <dbReference type="SAM" id="Phobius"/>
    </source>
</evidence>
<feature type="transmembrane region" description="Helical" evidence="6">
    <location>
        <begin position="69"/>
        <end position="95"/>
    </location>
</feature>
<reference evidence="9" key="1">
    <citation type="journal article" date="2017" name="Genome Biol.">
        <title>Comparative genomics reveals high biological diversity and specific adaptations in the industrially and medically important fungal genus Aspergillus.</title>
        <authorList>
            <person name="de Vries R.P."/>
            <person name="Riley R."/>
            <person name="Wiebenga A."/>
            <person name="Aguilar-Osorio G."/>
            <person name="Amillis S."/>
            <person name="Uchima C.A."/>
            <person name="Anderluh G."/>
            <person name="Asadollahi M."/>
            <person name="Askin M."/>
            <person name="Barry K."/>
            <person name="Battaglia E."/>
            <person name="Bayram O."/>
            <person name="Benocci T."/>
            <person name="Braus-Stromeyer S.A."/>
            <person name="Caldana C."/>
            <person name="Canovas D."/>
            <person name="Cerqueira G.C."/>
            <person name="Chen F."/>
            <person name="Chen W."/>
            <person name="Choi C."/>
            <person name="Clum A."/>
            <person name="Dos Santos R.A."/>
            <person name="Damasio A.R."/>
            <person name="Diallinas G."/>
            <person name="Emri T."/>
            <person name="Fekete E."/>
            <person name="Flipphi M."/>
            <person name="Freyberg S."/>
            <person name="Gallo A."/>
            <person name="Gournas C."/>
            <person name="Habgood R."/>
            <person name="Hainaut M."/>
            <person name="Harispe M.L."/>
            <person name="Henrissat B."/>
            <person name="Hilden K.S."/>
            <person name="Hope R."/>
            <person name="Hossain A."/>
            <person name="Karabika E."/>
            <person name="Karaffa L."/>
            <person name="Karanyi Z."/>
            <person name="Krasevec N."/>
            <person name="Kuo A."/>
            <person name="Kusch H."/>
            <person name="LaButti K."/>
            <person name="Lagendijk E.L."/>
            <person name="Lapidus A."/>
            <person name="Levasseur A."/>
            <person name="Lindquist E."/>
            <person name="Lipzen A."/>
            <person name="Logrieco A.F."/>
            <person name="MacCabe A."/>
            <person name="Maekelae M.R."/>
            <person name="Malavazi I."/>
            <person name="Melin P."/>
            <person name="Meyer V."/>
            <person name="Mielnichuk N."/>
            <person name="Miskei M."/>
            <person name="Molnar A.P."/>
            <person name="Mule G."/>
            <person name="Ngan C.Y."/>
            <person name="Orejas M."/>
            <person name="Orosz E."/>
            <person name="Ouedraogo J.P."/>
            <person name="Overkamp K.M."/>
            <person name="Park H.-S."/>
            <person name="Perrone G."/>
            <person name="Piumi F."/>
            <person name="Punt P.J."/>
            <person name="Ram A.F."/>
            <person name="Ramon A."/>
            <person name="Rauscher S."/>
            <person name="Record E."/>
            <person name="Riano-Pachon D.M."/>
            <person name="Robert V."/>
            <person name="Roehrig J."/>
            <person name="Ruller R."/>
            <person name="Salamov A."/>
            <person name="Salih N.S."/>
            <person name="Samson R.A."/>
            <person name="Sandor E."/>
            <person name="Sanguinetti M."/>
            <person name="Schuetze T."/>
            <person name="Sepcic K."/>
            <person name="Shelest E."/>
            <person name="Sherlock G."/>
            <person name="Sophianopoulou V."/>
            <person name="Squina F.M."/>
            <person name="Sun H."/>
            <person name="Susca A."/>
            <person name="Todd R.B."/>
            <person name="Tsang A."/>
            <person name="Unkles S.E."/>
            <person name="van de Wiele N."/>
            <person name="van Rossen-Uffink D."/>
            <person name="Oliveira J.V."/>
            <person name="Vesth T.C."/>
            <person name="Visser J."/>
            <person name="Yu J.-H."/>
            <person name="Zhou M."/>
            <person name="Andersen M.R."/>
            <person name="Archer D.B."/>
            <person name="Baker S.E."/>
            <person name="Benoit I."/>
            <person name="Brakhage A.A."/>
            <person name="Braus G.H."/>
            <person name="Fischer R."/>
            <person name="Frisvad J.C."/>
            <person name="Goldman G.H."/>
            <person name="Houbraken J."/>
            <person name="Oakley B."/>
            <person name="Pocsi I."/>
            <person name="Scazzocchio C."/>
            <person name="Seiboth B."/>
            <person name="vanKuyk P.A."/>
            <person name="Wortman J."/>
            <person name="Dyer P.S."/>
            <person name="Grigoriev I.V."/>
        </authorList>
    </citation>
    <scope>NUCLEOTIDE SEQUENCE [LARGE SCALE GENOMIC DNA]</scope>
    <source>
        <strain evidence="9">DTO 134E9</strain>
    </source>
</reference>
<dbReference type="FunFam" id="1.20.1740.10:FF:000039">
    <property type="entry name" value="Neutral amino acid transporter (Eurofung)"/>
    <property type="match status" value="1"/>
</dbReference>
<comment type="similarity">
    <text evidence="2">Belongs to the amino acid/polyamine transporter 2 family.</text>
</comment>
<evidence type="ECO:0000313" key="9">
    <source>
        <dbReference type="Proteomes" id="UP000184383"/>
    </source>
</evidence>
<dbReference type="Gene3D" id="1.20.1740.10">
    <property type="entry name" value="Amino acid/polyamine transporter I"/>
    <property type="match status" value="1"/>
</dbReference>
<feature type="transmembrane region" description="Helical" evidence="6">
    <location>
        <begin position="123"/>
        <end position="146"/>
    </location>
</feature>
<feature type="transmembrane region" description="Helical" evidence="6">
    <location>
        <begin position="224"/>
        <end position="245"/>
    </location>
</feature>
<dbReference type="RefSeq" id="XP_040686410.1">
    <property type="nucleotide sequence ID" value="XM_040828541.1"/>
</dbReference>
<protein>
    <recommendedName>
        <fullName evidence="7">Amino acid transporter transmembrane domain-containing protein</fullName>
    </recommendedName>
</protein>
<evidence type="ECO:0000256" key="5">
    <source>
        <dbReference type="ARBA" id="ARBA00023136"/>
    </source>
</evidence>
<feature type="transmembrane region" description="Helical" evidence="6">
    <location>
        <begin position="404"/>
        <end position="427"/>
    </location>
</feature>
<feature type="domain" description="Amino acid transporter transmembrane" evidence="7">
    <location>
        <begin position="43"/>
        <end position="427"/>
    </location>
</feature>
<proteinExistence type="inferred from homology"/>
<accession>A0A1L9RCZ0</accession>
<evidence type="ECO:0000256" key="4">
    <source>
        <dbReference type="ARBA" id="ARBA00022989"/>
    </source>
</evidence>
<keyword evidence="5 6" id="KW-0472">Membrane</keyword>
<dbReference type="PANTHER" id="PTHR22950:SF668">
    <property type="entry name" value="AMINO ACID TRANSPORTER (EUROFUNG)"/>
    <property type="match status" value="1"/>
</dbReference>
<evidence type="ECO:0000256" key="3">
    <source>
        <dbReference type="ARBA" id="ARBA00022692"/>
    </source>
</evidence>
<dbReference type="GO" id="GO:0016020">
    <property type="term" value="C:membrane"/>
    <property type="evidence" value="ECO:0007669"/>
    <property type="project" value="UniProtKB-SubCell"/>
</dbReference>
<evidence type="ECO:0000313" key="8">
    <source>
        <dbReference type="EMBL" id="OJJ32733.1"/>
    </source>
</evidence>
<sequence>MGLSEVGANENQWNYDVKDLKEEVPEAFDPFGSEETAEVQYKTLEWWQCGTLMVAETVSVGVLSIPATLATIGLVPGIILIIVLGLITTYTGYVIGQFRQRYPSVHSMADAAGVVFGPLGREIFGVAQFVFFIFAAGSHLLTWTVMMNTLTDHGTCTVVFGVIGMVVSLVCALPRTMKNISWLAATSFLSIFTAVFITMIGVGVERPGDGKIDIFRQTSFVNGFTAVTNIVFAYCGHAAFFGVIAEMKNPRDFPKAVAMLQGFEIVFYTVASIVIYRYAGQGVASPALGSTGPVLRKVAYGIAIPTIVIGGVVNGHIAVKNVYVRIFRGSDTMHKRSFKATSTWFGLNLTFWIIAWVIAEAIPVFNNLLSLVSALFASWFSFGFGGIFWLYLNKGNYFSSTRKTCLTIVNVGVLGVGITICALGLWVSGLAIHKDGSKASFSCANNAI</sequence>
<organism evidence="8 9">
    <name type="scientific">Aspergillus wentii DTO 134E9</name>
    <dbReference type="NCBI Taxonomy" id="1073089"/>
    <lineage>
        <taxon>Eukaryota</taxon>
        <taxon>Fungi</taxon>
        <taxon>Dikarya</taxon>
        <taxon>Ascomycota</taxon>
        <taxon>Pezizomycotina</taxon>
        <taxon>Eurotiomycetes</taxon>
        <taxon>Eurotiomycetidae</taxon>
        <taxon>Eurotiales</taxon>
        <taxon>Aspergillaceae</taxon>
        <taxon>Aspergillus</taxon>
        <taxon>Aspergillus subgen. Cremei</taxon>
    </lineage>
</organism>
<feature type="transmembrane region" description="Helical" evidence="6">
    <location>
        <begin position="257"/>
        <end position="278"/>
    </location>
</feature>
<dbReference type="EMBL" id="KV878214">
    <property type="protein sequence ID" value="OJJ32733.1"/>
    <property type="molecule type" value="Genomic_DNA"/>
</dbReference>
<dbReference type="Pfam" id="PF01490">
    <property type="entry name" value="Aa_trans"/>
    <property type="match status" value="1"/>
</dbReference>
<keyword evidence="3 6" id="KW-0812">Transmembrane</keyword>
<evidence type="ECO:0000259" key="7">
    <source>
        <dbReference type="Pfam" id="PF01490"/>
    </source>
</evidence>
<name>A0A1L9RCZ0_ASPWE</name>
<dbReference type="GeneID" id="63744389"/>